<evidence type="ECO:0000256" key="5">
    <source>
        <dbReference type="SAM" id="Coils"/>
    </source>
</evidence>
<gene>
    <name evidence="8" type="primary">NIN</name>
    <name evidence="8" type="synonym">nin</name>
</gene>
<keyword evidence="5" id="KW-0175">Coiled coil</keyword>
<dbReference type="GeneID" id="109881838"/>
<feature type="coiled-coil region" evidence="5">
    <location>
        <begin position="374"/>
        <end position="404"/>
    </location>
</feature>
<keyword evidence="4" id="KW-0206">Cytoskeleton</keyword>
<evidence type="ECO:0000256" key="1">
    <source>
        <dbReference type="ARBA" id="ARBA00004300"/>
    </source>
</evidence>
<feature type="region of interest" description="Disordered" evidence="6">
    <location>
        <begin position="2298"/>
        <end position="2320"/>
    </location>
</feature>
<evidence type="ECO:0000256" key="4">
    <source>
        <dbReference type="ARBA" id="ARBA00023212"/>
    </source>
</evidence>
<dbReference type="GO" id="GO:0000242">
    <property type="term" value="C:pericentriolar material"/>
    <property type="evidence" value="ECO:0007669"/>
    <property type="project" value="TreeGrafter"/>
</dbReference>
<feature type="coiled-coil region" evidence="5">
    <location>
        <begin position="2228"/>
        <end position="2283"/>
    </location>
</feature>
<organism evidence="8 9">
    <name type="scientific">Oncorhynchus kisutch</name>
    <name type="common">Coho salmon</name>
    <name type="synonym">Salmo kisutch</name>
    <dbReference type="NCBI Taxonomy" id="8019"/>
    <lineage>
        <taxon>Eukaryota</taxon>
        <taxon>Metazoa</taxon>
        <taxon>Chordata</taxon>
        <taxon>Craniata</taxon>
        <taxon>Vertebrata</taxon>
        <taxon>Euteleostomi</taxon>
        <taxon>Actinopterygii</taxon>
        <taxon>Neopterygii</taxon>
        <taxon>Teleostei</taxon>
        <taxon>Protacanthopterygii</taxon>
        <taxon>Salmoniformes</taxon>
        <taxon>Salmonidae</taxon>
        <taxon>Salmoninae</taxon>
        <taxon>Oncorhynchus</taxon>
    </lineage>
</organism>
<feature type="coiled-coil region" evidence="5">
    <location>
        <begin position="1273"/>
        <end position="1300"/>
    </location>
</feature>
<reference evidence="8" key="2">
    <citation type="submission" date="2025-09" db="UniProtKB">
        <authorList>
            <consortium name="Ensembl"/>
        </authorList>
    </citation>
    <scope>IDENTIFICATION</scope>
</reference>
<keyword evidence="9" id="KW-1185">Reference proteome</keyword>
<feature type="coiled-coil region" evidence="5">
    <location>
        <begin position="428"/>
        <end position="565"/>
    </location>
</feature>
<dbReference type="InterPro" id="IPR002048">
    <property type="entry name" value="EF_hand_dom"/>
</dbReference>
<evidence type="ECO:0000259" key="7">
    <source>
        <dbReference type="PROSITE" id="PS50222"/>
    </source>
</evidence>
<feature type="coiled-coil region" evidence="5">
    <location>
        <begin position="1146"/>
        <end position="1240"/>
    </location>
</feature>
<feature type="region of interest" description="Disordered" evidence="6">
    <location>
        <begin position="690"/>
        <end position="712"/>
    </location>
</feature>
<proteinExistence type="predicted"/>
<dbReference type="GO" id="GO:0051642">
    <property type="term" value="P:centrosome localization"/>
    <property type="evidence" value="ECO:0007669"/>
    <property type="project" value="TreeGrafter"/>
</dbReference>
<feature type="domain" description="EF-hand" evidence="7">
    <location>
        <begin position="8"/>
        <end position="43"/>
    </location>
</feature>
<comment type="subcellular location">
    <subcellularLocation>
        <location evidence="1">Cytoplasm</location>
        <location evidence="1">Cytoskeleton</location>
        <location evidence="1">Microtubule organizing center</location>
        <location evidence="1">Centrosome</location>
    </subcellularLocation>
</comment>
<evidence type="ECO:0000256" key="3">
    <source>
        <dbReference type="ARBA" id="ARBA00022553"/>
    </source>
</evidence>
<dbReference type="GeneTree" id="ENSGT00660000095541"/>
<sequence>MDDGQQDQYEERLKEVFESFDATGAGSLCPEELSDLCQALHLEDSTPTLLHALLQNQDPLTGRVGFDQFKNALIVVLSTSIVATPAPSQETAPASLSPDSTVQAKFMRGSKRYGRHSTPEFIDTVTDFSEVLSSNATDPEDHEDSTVPRKRERWNAHESVTEEYEAEGQLHLWNPDEPSTPRGSITPLSEHQEERFREACEELTMPWDGCASHHELLALCDHLGLEVTEDVLQVLSGDEVMSVQAFTSWVLNHAKPPTPSASTPYRQLKRLHSSQPFDETGRRTSAMTSTIGMRLFSTLDDGTGSAPAEDILDAWMEEGIENSPEILQALDFDLEGKVNLRELTVALENELLVTKNGIHQAALASFRAEIRYLLERVDRELREKEKTRSDLDKAEKLKTQLASEVDEHHSAIERMNDLNLRKLEQEHREKLVSVRSELIKEMDQIQQQTGQQREKLEAEMEKLRDDETFLRDHLSLTVKESRRLEMELLDSTEKLVEAENQVSKLQRNLDNILKEKFGDLDLGSAEFFLQEESLRRLRSSYEEQCRELQDRIDELQAELQEYHNLGRTSQLCLKPSLSEDLESKSPGMESDPGLGSEEGQPLFNMSLEAEMMLERLKEKHLREMEELQAQLESKVSEFDQKVDEQKADLEAQKVALSLQYLEEIQALRGEMSIIQNRALELQAQLDNAEEERAGLEQRQAGVKEKQEHQEEEVSSLRQELLESRIQISDLEEQLKVLEAQQAKAELGLDTEIQELRKLHALELNKLDVQHDNILQVRLEEEKGNLQEEREKVERKLLEEWEREKMELQQSHEEAMKARIEEVSLKFQAEREELEMRLTEEWEREKAQLDEQSNESLQTVLEEEMLRLVKEQDSREIRLTEQWELEQVQLKECLEETLLTRLAEEKLKQQEEQEEVETRLREDWDRERLQLEEDYEGMLQEQLQEDRERLAGEKEEVEKRLEQMMEEEKERLEEAHRQAVQELSAKHSEEREQLSGLLDKLREDIAEERKELESHFSQKIREVEARFSGDQDAVAERFQTDVSNLEKHYQSELKALTDNHAEQKTKWDAETEEALQKAEEQRRVLQETREQERETNTQDLVKERELLESVHKEEMGALVAKNHELQKELESFISLAQTKEIELSRQLNDLHNRLQENLDTKDELLAKSEKKAQEIELLLNQAVEDFKQERAELQGNLSELEVRHSLAEKQLEEMSELLSEHDNQKLKIKELENLLRQAAVDFQFERLELQENISDLELKLKESRPSSDLQDNEKGELLVERDQLSIRIQEIENELNQLLDSADITGGKELGESNEVNVAPLGEEHIEAAALEEQVGSENITVSDETCDNVVPEDCEGLDVEYVFPMEQGPNDKVEIITVSPHEMEISENIIAEVCDQEITVTSDSLNVLVEASETCGEQGQDDDVEMIPETPNRLEECPEDTITLHFDGTCDETTVDDGPDPVVESVAVEEQAQDDNASEGRMNAETSEDIEVCPESIISVEACNGEVAAIPEECQDLVEESQSSECQCQAEDNMDEDINDDIVAMSIPEEKPQSDGIDGDVCPSEIKCEDSSPDKIGQNDASVQETVFDDKPEEEELQDDLINEEVKSYVSLVVSSALEEIGHDTDDTKVACLFEETQDLEKKPVELIPQLQQRCEEAVNERDDYIREILELHEQVSQLESEASLLAQLQSQYDTATEENLALQQKISELQQKTDALESLSAENDQQALEKNGTLKAQANEIKVTSSDMTSLQIRYEECICENAKLEEQNCRLEKRVVGLESKMHIIQDFQDQQVALVDEITRMREENCKLTELVSELERQDEILMALQLEAESEEDATTEQEQESFLDLNSQLEAKIQVVSELEDCCTEFEKQNAKLRRALTDLQDKSLKMHEKMQTHRNEAGRLAEENLLLRHKISVLKEEDLRETREETLLKLECFRKEKISAQKKAESFKRQISELRLRSQQLEDENGVLSEKNAQNAAGVEGLSQQLGELLRQSERQEAVRDQQHNEPEDNRTKMAVCASALEAELTNAVEGTVLLEEGKAQLVLQITTLRDKVAKMGAVECQLPLLLQEHKALEKLTQGLRNQLAKSQERTHVLDESLQSVNLQNARLKSDLRVSQQEKDALKQEVMSLHKQLQNANDKNQVLEMALHSSGYQSQHKKLYRDELARLVEQEQQLLRQENERLTMELHNTKDDLHHSRDKTRQLEAAILSAKQQKQQGQSSVVKTVEQEKTALKRELNVMHQELLSAQNKVCEVQRELESLRQENEGLKTQQAQLQARLLEALQVQLVGLLPTSPRRMPGERREQHRRDDLNPENIQNERATMMMMMMKMEERMREIELSLHNVKLLLKEKVCQLKDQLHKNGKADSLIKDLYVENAQLLKALEMTERRQKVSEKKNYLLEEKISSLNKIVRDLSPSPLATMPYHFTCS</sequence>
<feature type="compositionally biased region" description="Basic and acidic residues" evidence="6">
    <location>
        <begin position="144"/>
        <end position="154"/>
    </location>
</feature>
<dbReference type="InterPro" id="IPR011992">
    <property type="entry name" value="EF-hand-dom_pair"/>
</dbReference>
<evidence type="ECO:0000313" key="8">
    <source>
        <dbReference type="Ensembl" id="ENSOKIP00005023925.1"/>
    </source>
</evidence>
<dbReference type="Proteomes" id="UP000694557">
    <property type="component" value="Unassembled WGS sequence"/>
</dbReference>
<dbReference type="Ensembl" id="ENSOKIT00005025373.1">
    <property type="protein sequence ID" value="ENSOKIP00005023925.1"/>
    <property type="gene ID" value="ENSOKIG00005010479.1"/>
</dbReference>
<name>A0A8C7DU65_ONCKI</name>
<keyword evidence="2" id="KW-0963">Cytoplasm</keyword>
<feature type="region of interest" description="Disordered" evidence="6">
    <location>
        <begin position="133"/>
        <end position="154"/>
    </location>
</feature>
<feature type="region of interest" description="Disordered" evidence="6">
    <location>
        <begin position="579"/>
        <end position="599"/>
    </location>
</feature>
<feature type="compositionally biased region" description="Basic and acidic residues" evidence="6">
    <location>
        <begin position="2303"/>
        <end position="2316"/>
    </location>
</feature>
<dbReference type="GO" id="GO:0005814">
    <property type="term" value="C:centriole"/>
    <property type="evidence" value="ECO:0007669"/>
    <property type="project" value="TreeGrafter"/>
</dbReference>
<dbReference type="PROSITE" id="PS50222">
    <property type="entry name" value="EF_HAND_2"/>
    <property type="match status" value="1"/>
</dbReference>
<feature type="coiled-coil region" evidence="5">
    <location>
        <begin position="1936"/>
        <end position="1977"/>
    </location>
</feature>
<feature type="coiled-coil region" evidence="5">
    <location>
        <begin position="2076"/>
        <end position="2198"/>
    </location>
</feature>
<dbReference type="SUPFAM" id="SSF47473">
    <property type="entry name" value="EF-hand"/>
    <property type="match status" value="1"/>
</dbReference>
<dbReference type="PANTHER" id="PTHR18905:SF11">
    <property type="entry name" value="NINEIN"/>
    <property type="match status" value="1"/>
</dbReference>
<evidence type="ECO:0000256" key="6">
    <source>
        <dbReference type="SAM" id="MobiDB-lite"/>
    </source>
</evidence>
<dbReference type="GO" id="GO:0097539">
    <property type="term" value="C:ciliary transition fiber"/>
    <property type="evidence" value="ECO:0007669"/>
    <property type="project" value="TreeGrafter"/>
</dbReference>
<dbReference type="GO" id="GO:0034454">
    <property type="term" value="P:microtubule anchoring at centrosome"/>
    <property type="evidence" value="ECO:0007669"/>
    <property type="project" value="TreeGrafter"/>
</dbReference>
<feature type="compositionally biased region" description="Basic and acidic residues" evidence="6">
    <location>
        <begin position="690"/>
        <end position="708"/>
    </location>
</feature>
<dbReference type="RefSeq" id="XP_031685155.1">
    <property type="nucleotide sequence ID" value="XM_031829295.1"/>
</dbReference>
<accession>A0A8C7DU65</accession>
<feature type="region of interest" description="Disordered" evidence="6">
    <location>
        <begin position="1067"/>
        <end position="1096"/>
    </location>
</feature>
<keyword evidence="3" id="KW-0597">Phosphoprotein</keyword>
<protein>
    <submittedName>
        <fullName evidence="8">Ninein</fullName>
    </submittedName>
</protein>
<dbReference type="Gene3D" id="1.10.238.10">
    <property type="entry name" value="EF-hand"/>
    <property type="match status" value="1"/>
</dbReference>
<dbReference type="GO" id="GO:0005509">
    <property type="term" value="F:calcium ion binding"/>
    <property type="evidence" value="ECO:0007669"/>
    <property type="project" value="InterPro"/>
</dbReference>
<dbReference type="PANTHER" id="PTHR18905">
    <property type="entry name" value="NINEIN"/>
    <property type="match status" value="1"/>
</dbReference>
<dbReference type="GO" id="GO:0097431">
    <property type="term" value="C:mitotic spindle pole"/>
    <property type="evidence" value="ECO:0007669"/>
    <property type="project" value="TreeGrafter"/>
</dbReference>
<feature type="region of interest" description="Disordered" evidence="6">
    <location>
        <begin position="1468"/>
        <end position="1487"/>
    </location>
</feature>
<feature type="coiled-coil region" evidence="5">
    <location>
        <begin position="775"/>
        <end position="836"/>
    </location>
</feature>
<evidence type="ECO:0000256" key="2">
    <source>
        <dbReference type="ARBA" id="ARBA00022490"/>
    </source>
</evidence>
<dbReference type="GO" id="GO:0090222">
    <property type="term" value="P:centrosome-templated microtubule nucleation"/>
    <property type="evidence" value="ECO:0007669"/>
    <property type="project" value="TreeGrafter"/>
</dbReference>
<reference evidence="8" key="1">
    <citation type="submission" date="2025-08" db="UniProtKB">
        <authorList>
            <consortium name="Ensembl"/>
        </authorList>
    </citation>
    <scope>IDENTIFICATION</scope>
</reference>
<feature type="coiled-coil region" evidence="5">
    <location>
        <begin position="1648"/>
        <end position="1888"/>
    </location>
</feature>
<evidence type="ECO:0000313" key="9">
    <source>
        <dbReference type="Proteomes" id="UP000694557"/>
    </source>
</evidence>
<feature type="coiled-coil region" evidence="5">
    <location>
        <begin position="898"/>
        <end position="1017"/>
    </location>
</feature>